<dbReference type="EMBL" id="BPQP01000004">
    <property type="protein sequence ID" value="GJD93146.1"/>
    <property type="molecule type" value="Genomic_DNA"/>
</dbReference>
<reference evidence="1" key="1">
    <citation type="journal article" date="2021" name="Front. Microbiol.">
        <title>Comprehensive Comparative Genomics and Phenotyping of Methylobacterium Species.</title>
        <authorList>
            <person name="Alessa O."/>
            <person name="Ogura Y."/>
            <person name="Fujitani Y."/>
            <person name="Takami H."/>
            <person name="Hayashi T."/>
            <person name="Sahin N."/>
            <person name="Tani A."/>
        </authorList>
    </citation>
    <scope>NUCLEOTIDE SEQUENCE</scope>
    <source>
        <strain evidence="1">DSM 19015</strain>
    </source>
</reference>
<evidence type="ECO:0000313" key="2">
    <source>
        <dbReference type="Proteomes" id="UP001055125"/>
    </source>
</evidence>
<gene>
    <name evidence="1" type="ORF">OCOJLMKI_0336</name>
</gene>
<dbReference type="Proteomes" id="UP001055125">
    <property type="component" value="Unassembled WGS sequence"/>
</dbReference>
<reference evidence="1" key="2">
    <citation type="submission" date="2021-08" db="EMBL/GenBank/DDBJ databases">
        <authorList>
            <person name="Tani A."/>
            <person name="Ola A."/>
            <person name="Ogura Y."/>
            <person name="Katsura K."/>
            <person name="Hayashi T."/>
        </authorList>
    </citation>
    <scope>NUCLEOTIDE SEQUENCE</scope>
    <source>
        <strain evidence="1">DSM 19015</strain>
    </source>
</reference>
<protein>
    <submittedName>
        <fullName evidence="1">Uncharacterized protein</fullName>
    </submittedName>
</protein>
<name>A0ABQ4RQV4_9HYPH</name>
<proteinExistence type="predicted"/>
<dbReference type="RefSeq" id="WP_238242348.1">
    <property type="nucleotide sequence ID" value="NZ_BPQP01000004.1"/>
</dbReference>
<keyword evidence="2" id="KW-1185">Reference proteome</keyword>
<evidence type="ECO:0000313" key="1">
    <source>
        <dbReference type="EMBL" id="GJD93146.1"/>
    </source>
</evidence>
<organism evidence="1 2">
    <name type="scientific">Methylobacterium iners</name>
    <dbReference type="NCBI Taxonomy" id="418707"/>
    <lineage>
        <taxon>Bacteria</taxon>
        <taxon>Pseudomonadati</taxon>
        <taxon>Pseudomonadota</taxon>
        <taxon>Alphaproteobacteria</taxon>
        <taxon>Hyphomicrobiales</taxon>
        <taxon>Methylobacteriaceae</taxon>
        <taxon>Methylobacterium</taxon>
    </lineage>
</organism>
<comment type="caution">
    <text evidence="1">The sequence shown here is derived from an EMBL/GenBank/DDBJ whole genome shotgun (WGS) entry which is preliminary data.</text>
</comment>
<sequence>MKVWTITLNTAPDRSLFCEVGMRGRNREAGGDYSIRYRFERGVAPVLIVSATALKLSVVENLSLAVDGRALGTLKTRRTRLAGDEVLAASIDAGRFDGTILPALLKPDAIGLELSAGGRLLQAPIQGWGAVMGNLEACMARLPG</sequence>
<accession>A0ABQ4RQV4</accession>